<dbReference type="Gene3D" id="3.30.70.1230">
    <property type="entry name" value="Nucleotide cyclase"/>
    <property type="match status" value="1"/>
</dbReference>
<feature type="repeat" description="TPR" evidence="1">
    <location>
        <begin position="658"/>
        <end position="691"/>
    </location>
</feature>
<dbReference type="InterPro" id="IPR001054">
    <property type="entry name" value="A/G_cyclase"/>
</dbReference>
<evidence type="ECO:0000313" key="3">
    <source>
        <dbReference type="EMBL" id="SOC40526.1"/>
    </source>
</evidence>
<dbReference type="OrthoDB" id="9807521at2"/>
<dbReference type="AlphaFoldDB" id="A0A285UIV3"/>
<feature type="domain" description="Guanylate cyclase" evidence="2">
    <location>
        <begin position="8"/>
        <end position="122"/>
    </location>
</feature>
<dbReference type="PROSITE" id="PS50005">
    <property type="entry name" value="TPR"/>
    <property type="match status" value="1"/>
</dbReference>
<sequence>MQQSLLKAILFADAVQYSQHMAHDEPSTVEFIQRCFDVFRELAPQYRGEILKTMGDGALADFESAVEALRFALEVQKRFRQIGAYLPEERRISFRMGIDLGEVQFRDGELFGHIVNVAARLQSLAEPGGICVSQAVLDQVDRHVVATFRNLGPQALKNIPRPVVAYQVVGGEDRRGERERRLWRKLSVSVLSRMAAFSEAGEELTPNSPKVRALLGYLALSHRSHEMRERLAGLLWSDRGHAAARHALSAALKQIGEVFRRGQCEAPTTDLGKVSVAPGSIEVDLHVISEGLAQGAIARELLDGRASPDEILAGLDHVDEVFAAWLRVARHRWRERLVEQLEQCVERFSGDLTAMKPAATALLAIDPTHERAACILMRAFVAEGQAAAALRVYRNLNDVLASEFGIGPSGEAQEIVALIRSGRSDANGSGPHAVAARIQSGRLPVIEVRPFDGTEEAAGAAHLLSGFRADIVGCLTKFREWVIIEDRGEGLAEAGGSTIDYRLDARAPAGEGVIVITLTDVRSNHVLWSERFPLVLDNWIAASAGIARRVAATLDIYLSVERVAGGGGRRDVSLSAYDAWLRGENLLLRWAPEAETEAEGLFREVIQAMPQFAPAYSSLASIFNVRHLIVPGYRRDPALASEALRLAQTAVQLDPLETRAHLTLAWSCIMAGRFEQAAIHYDLAFELNPNNPRTLLSCAHGLAFLGDAARAELMERLALELSPVVASYQWGYIAGIHFIAGDYAGSVSAAEKGTGSMLDLHAWRAAALAHLGRSDEARVAGSELLASVRRQWGETAPDDSGIVSWVLHGLPFKEEKARQRLVRGLHLAGLAVE</sequence>
<dbReference type="SUPFAM" id="SSF55073">
    <property type="entry name" value="Nucleotide cyclase"/>
    <property type="match status" value="1"/>
</dbReference>
<dbReference type="Gene3D" id="1.10.10.10">
    <property type="entry name" value="Winged helix-like DNA-binding domain superfamily/Winged helix DNA-binding domain"/>
    <property type="match status" value="1"/>
</dbReference>
<organism evidence="3 4">
    <name type="scientific">Rhizobium subbaraonis</name>
    <dbReference type="NCBI Taxonomy" id="908946"/>
    <lineage>
        <taxon>Bacteria</taxon>
        <taxon>Pseudomonadati</taxon>
        <taxon>Pseudomonadota</taxon>
        <taxon>Alphaproteobacteria</taxon>
        <taxon>Hyphomicrobiales</taxon>
        <taxon>Rhizobiaceae</taxon>
        <taxon>Rhizobium/Agrobacterium group</taxon>
        <taxon>Rhizobium</taxon>
    </lineage>
</organism>
<dbReference type="Proteomes" id="UP000219167">
    <property type="component" value="Unassembled WGS sequence"/>
</dbReference>
<dbReference type="GO" id="GO:0009190">
    <property type="term" value="P:cyclic nucleotide biosynthetic process"/>
    <property type="evidence" value="ECO:0007669"/>
    <property type="project" value="InterPro"/>
</dbReference>
<dbReference type="InterPro" id="IPR036388">
    <property type="entry name" value="WH-like_DNA-bd_sf"/>
</dbReference>
<protein>
    <submittedName>
        <fullName evidence="3">Class 3 adenylate cyclase</fullName>
    </submittedName>
</protein>
<dbReference type="InterPro" id="IPR019734">
    <property type="entry name" value="TPR_rpt"/>
</dbReference>
<dbReference type="PROSITE" id="PS50125">
    <property type="entry name" value="GUANYLATE_CYCLASE_2"/>
    <property type="match status" value="1"/>
</dbReference>
<dbReference type="InterPro" id="IPR051677">
    <property type="entry name" value="AfsR-DnrI-RedD_regulator"/>
</dbReference>
<dbReference type="Pfam" id="PF00211">
    <property type="entry name" value="Guanylate_cyc"/>
    <property type="match status" value="1"/>
</dbReference>
<dbReference type="InterPro" id="IPR029787">
    <property type="entry name" value="Nucleotide_cyclase"/>
</dbReference>
<keyword evidence="4" id="KW-1185">Reference proteome</keyword>
<evidence type="ECO:0000313" key="4">
    <source>
        <dbReference type="Proteomes" id="UP000219167"/>
    </source>
</evidence>
<dbReference type="RefSeq" id="WP_097139933.1">
    <property type="nucleotide sequence ID" value="NZ_OBQD01000007.1"/>
</dbReference>
<dbReference type="EMBL" id="OBQD01000007">
    <property type="protein sequence ID" value="SOC40526.1"/>
    <property type="molecule type" value="Genomic_DNA"/>
</dbReference>
<evidence type="ECO:0000259" key="2">
    <source>
        <dbReference type="PROSITE" id="PS50125"/>
    </source>
</evidence>
<dbReference type="Pfam" id="PF03704">
    <property type="entry name" value="BTAD"/>
    <property type="match status" value="1"/>
</dbReference>
<name>A0A285UIV3_9HYPH</name>
<dbReference type="SMART" id="SM01043">
    <property type="entry name" value="BTAD"/>
    <property type="match status" value="1"/>
</dbReference>
<dbReference type="CDD" id="cd07302">
    <property type="entry name" value="CHD"/>
    <property type="match status" value="1"/>
</dbReference>
<dbReference type="PANTHER" id="PTHR35807">
    <property type="entry name" value="TRANSCRIPTIONAL REGULATOR REDD-RELATED"/>
    <property type="match status" value="1"/>
</dbReference>
<dbReference type="SUPFAM" id="SSF48452">
    <property type="entry name" value="TPR-like"/>
    <property type="match status" value="2"/>
</dbReference>
<proteinExistence type="predicted"/>
<dbReference type="InterPro" id="IPR005158">
    <property type="entry name" value="BTAD"/>
</dbReference>
<keyword evidence="1" id="KW-0802">TPR repeat</keyword>
<dbReference type="GO" id="GO:0004016">
    <property type="term" value="F:adenylate cyclase activity"/>
    <property type="evidence" value="ECO:0007669"/>
    <property type="project" value="UniProtKB-ARBA"/>
</dbReference>
<gene>
    <name evidence="3" type="ORF">SAMN05892877_107275</name>
</gene>
<dbReference type="InterPro" id="IPR011990">
    <property type="entry name" value="TPR-like_helical_dom_sf"/>
</dbReference>
<dbReference type="Gene3D" id="1.25.40.10">
    <property type="entry name" value="Tetratricopeptide repeat domain"/>
    <property type="match status" value="2"/>
</dbReference>
<reference evidence="3 4" key="1">
    <citation type="submission" date="2017-08" db="EMBL/GenBank/DDBJ databases">
        <authorList>
            <person name="de Groot N.N."/>
        </authorList>
    </citation>
    <scope>NUCLEOTIDE SEQUENCE [LARGE SCALE GENOMIC DNA]</scope>
    <source>
        <strain evidence="3 4">JC85</strain>
    </source>
</reference>
<dbReference type="GO" id="GO:0035556">
    <property type="term" value="P:intracellular signal transduction"/>
    <property type="evidence" value="ECO:0007669"/>
    <property type="project" value="InterPro"/>
</dbReference>
<evidence type="ECO:0000256" key="1">
    <source>
        <dbReference type="PROSITE-ProRule" id="PRU00339"/>
    </source>
</evidence>
<accession>A0A285UIV3</accession>